<evidence type="ECO:0000313" key="1">
    <source>
        <dbReference type="EMBL" id="MPD02631.1"/>
    </source>
</evidence>
<dbReference type="Proteomes" id="UP000324222">
    <property type="component" value="Unassembled WGS sequence"/>
</dbReference>
<protein>
    <submittedName>
        <fullName evidence="1">Uncharacterized protein</fullName>
    </submittedName>
</protein>
<keyword evidence="2" id="KW-1185">Reference proteome</keyword>
<comment type="caution">
    <text evidence="1">The sequence shown here is derived from an EMBL/GenBank/DDBJ whole genome shotgun (WGS) entry which is preliminary data.</text>
</comment>
<evidence type="ECO:0000313" key="2">
    <source>
        <dbReference type="Proteomes" id="UP000324222"/>
    </source>
</evidence>
<sequence>MTLTTNNLPTPPMVKEAGVRVSLPKDAAAPGWLQSQGGTDWRVCVGLMMPPRETLGKVNGLVVVMVVVVEVVAIEEEKK</sequence>
<dbReference type="AlphaFoldDB" id="A0A5B7K0Q0"/>
<reference evidence="1 2" key="1">
    <citation type="submission" date="2019-05" db="EMBL/GenBank/DDBJ databases">
        <title>Another draft genome of Portunus trituberculatus and its Hox gene families provides insights of decapod evolution.</title>
        <authorList>
            <person name="Jeong J.-H."/>
            <person name="Song I."/>
            <person name="Kim S."/>
            <person name="Choi T."/>
            <person name="Kim D."/>
            <person name="Ryu S."/>
            <person name="Kim W."/>
        </authorList>
    </citation>
    <scope>NUCLEOTIDE SEQUENCE [LARGE SCALE GENOMIC DNA]</scope>
    <source>
        <tissue evidence="1">Muscle</tissue>
    </source>
</reference>
<accession>A0A5B7K0Q0</accession>
<organism evidence="1 2">
    <name type="scientific">Portunus trituberculatus</name>
    <name type="common">Swimming crab</name>
    <name type="synonym">Neptunus trituberculatus</name>
    <dbReference type="NCBI Taxonomy" id="210409"/>
    <lineage>
        <taxon>Eukaryota</taxon>
        <taxon>Metazoa</taxon>
        <taxon>Ecdysozoa</taxon>
        <taxon>Arthropoda</taxon>
        <taxon>Crustacea</taxon>
        <taxon>Multicrustacea</taxon>
        <taxon>Malacostraca</taxon>
        <taxon>Eumalacostraca</taxon>
        <taxon>Eucarida</taxon>
        <taxon>Decapoda</taxon>
        <taxon>Pleocyemata</taxon>
        <taxon>Brachyura</taxon>
        <taxon>Eubrachyura</taxon>
        <taxon>Portunoidea</taxon>
        <taxon>Portunidae</taxon>
        <taxon>Portuninae</taxon>
        <taxon>Portunus</taxon>
    </lineage>
</organism>
<name>A0A5B7K0Q0_PORTR</name>
<proteinExistence type="predicted"/>
<dbReference type="EMBL" id="VSRR010132360">
    <property type="protein sequence ID" value="MPD02631.1"/>
    <property type="molecule type" value="Genomic_DNA"/>
</dbReference>
<gene>
    <name evidence="1" type="ORF">E2C01_098226</name>
</gene>